<dbReference type="Proteomes" id="UP000007110">
    <property type="component" value="Unassembled WGS sequence"/>
</dbReference>
<feature type="chain" id="PRO_5029526862" evidence="2">
    <location>
        <begin position="28"/>
        <end position="209"/>
    </location>
</feature>
<dbReference type="Gene3D" id="2.10.90.10">
    <property type="entry name" value="Cystine-knot cytokines"/>
    <property type="match status" value="1"/>
</dbReference>
<dbReference type="OMA" id="NDETRSH"/>
<sequence length="209" mass="23746">MNDLRCGCISFWGAFIFAIYAAALCQAGQNTGPDFSSKSTTSREGDEQFRYSSLSRLSTVQASSNKEAKNHRKKHWKKVLSNNDETRSHSFSFRQPYFVPQLKRTYGRIEIAACMDNFTYDNPLIGLNRQNIVRHVKPGTRVMSRTCIDHNAPCYGICVKSGGGAICKQQYGYVMVPVQKSISRGRVEYEYDFIKYNMSCSCAIQEPIR</sequence>
<feature type="signal peptide" evidence="2">
    <location>
        <begin position="1"/>
        <end position="27"/>
    </location>
</feature>
<dbReference type="AlphaFoldDB" id="A0A7M7HF91"/>
<organism evidence="3 4">
    <name type="scientific">Strongylocentrotus purpuratus</name>
    <name type="common">Purple sea urchin</name>
    <dbReference type="NCBI Taxonomy" id="7668"/>
    <lineage>
        <taxon>Eukaryota</taxon>
        <taxon>Metazoa</taxon>
        <taxon>Echinodermata</taxon>
        <taxon>Eleutherozoa</taxon>
        <taxon>Echinozoa</taxon>
        <taxon>Echinoidea</taxon>
        <taxon>Euechinoidea</taxon>
        <taxon>Echinacea</taxon>
        <taxon>Camarodonta</taxon>
        <taxon>Echinidea</taxon>
        <taxon>Strongylocentrotidae</taxon>
        <taxon>Strongylocentrotus</taxon>
    </lineage>
</organism>
<dbReference type="RefSeq" id="XP_011661695.1">
    <property type="nucleotide sequence ID" value="XM_011663393.2"/>
</dbReference>
<protein>
    <submittedName>
        <fullName evidence="3">Uncharacterized protein</fullName>
    </submittedName>
</protein>
<dbReference type="InterPro" id="IPR029034">
    <property type="entry name" value="Cystine-knot_cytokine"/>
</dbReference>
<evidence type="ECO:0000313" key="4">
    <source>
        <dbReference type="Proteomes" id="UP000007110"/>
    </source>
</evidence>
<proteinExistence type="predicted"/>
<dbReference type="KEGG" id="spu:105437125"/>
<feature type="region of interest" description="Disordered" evidence="1">
    <location>
        <begin position="58"/>
        <end position="77"/>
    </location>
</feature>
<evidence type="ECO:0000313" key="3">
    <source>
        <dbReference type="EnsemblMetazoa" id="XP_011661695"/>
    </source>
</evidence>
<accession>A0A7M7HF91</accession>
<keyword evidence="2" id="KW-0732">Signal</keyword>
<reference evidence="4" key="1">
    <citation type="submission" date="2015-02" db="EMBL/GenBank/DDBJ databases">
        <title>Genome sequencing for Strongylocentrotus purpuratus.</title>
        <authorList>
            <person name="Murali S."/>
            <person name="Liu Y."/>
            <person name="Vee V."/>
            <person name="English A."/>
            <person name="Wang M."/>
            <person name="Skinner E."/>
            <person name="Han Y."/>
            <person name="Muzny D.M."/>
            <person name="Worley K.C."/>
            <person name="Gibbs R.A."/>
        </authorList>
    </citation>
    <scope>NUCLEOTIDE SEQUENCE</scope>
</reference>
<evidence type="ECO:0000256" key="2">
    <source>
        <dbReference type="SAM" id="SignalP"/>
    </source>
</evidence>
<dbReference type="GeneID" id="105437125"/>
<evidence type="ECO:0000256" key="1">
    <source>
        <dbReference type="SAM" id="MobiDB-lite"/>
    </source>
</evidence>
<reference evidence="3" key="2">
    <citation type="submission" date="2021-01" db="UniProtKB">
        <authorList>
            <consortium name="EnsemblMetazoa"/>
        </authorList>
    </citation>
    <scope>IDENTIFICATION</scope>
</reference>
<dbReference type="InParanoid" id="A0A7M7HF91"/>
<name>A0A7M7HF91_STRPU</name>
<keyword evidence="4" id="KW-1185">Reference proteome</keyword>
<dbReference type="EnsemblMetazoa" id="XM_011663393">
    <property type="protein sequence ID" value="XP_011661695"/>
    <property type="gene ID" value="LOC105437125"/>
</dbReference>
<dbReference type="OrthoDB" id="10500338at2759"/>